<dbReference type="Pfam" id="PF00535">
    <property type="entry name" value="Glycos_transf_2"/>
    <property type="match status" value="1"/>
</dbReference>
<keyword evidence="2" id="KW-0808">Transferase</keyword>
<dbReference type="PANTHER" id="PTHR22916">
    <property type="entry name" value="GLYCOSYLTRANSFERASE"/>
    <property type="match status" value="1"/>
</dbReference>
<dbReference type="InterPro" id="IPR029044">
    <property type="entry name" value="Nucleotide-diphossugar_trans"/>
</dbReference>
<protein>
    <submittedName>
        <fullName evidence="2">Glycosyltransferase 2-like</fullName>
    </submittedName>
</protein>
<evidence type="ECO:0000259" key="1">
    <source>
        <dbReference type="Pfam" id="PF00535"/>
    </source>
</evidence>
<feature type="domain" description="Glycosyltransferase 2-like" evidence="1">
    <location>
        <begin position="111"/>
        <end position="219"/>
    </location>
</feature>
<proteinExistence type="predicted"/>
<reference evidence="2" key="1">
    <citation type="submission" date="2020-05" db="EMBL/GenBank/DDBJ databases">
        <authorList>
            <person name="Chiriac C."/>
            <person name="Salcher M."/>
            <person name="Ghai R."/>
            <person name="Kavagutti S V."/>
        </authorList>
    </citation>
    <scope>NUCLEOTIDE SEQUENCE</scope>
</reference>
<dbReference type="SUPFAM" id="SSF53448">
    <property type="entry name" value="Nucleotide-diphospho-sugar transferases"/>
    <property type="match status" value="1"/>
</dbReference>
<dbReference type="InterPro" id="IPR001173">
    <property type="entry name" value="Glyco_trans_2-like"/>
</dbReference>
<sequence>MNGHPNVLIICQNFPSNYIPQTTPNINEGFAENFNLHFLSDLDRLNEVLANNKIDLIVVDKQVCTELDLSSEYKWKILYIDPIELIHLLDGDYLFEQHIRGMMKNAEDLISVFTPTYNTDEMIYETYQCLVNQSHKSWEWVIIDDSTDDITYRMLSEISSRDYRVKVYKQSKRSGVIGHLKNKAASLCDGYILVELDHDDMLTVDALEVIKNAFDTNLEAGYLYSDSVEFFPDMTSRTYGEGFGMGCGTYYDFEYANRTHTACAVPINSKTLRHNVGLPNHVRAWRKSFYQEIGGHNVDFNVVDDHEMSVRCFLNTQIIHVNSVLYFQRVREGGQNTTNTRNSEIQRTSRGMFNYYDKKIHERIESLGLEDHVWDRLNNKSDLSRPIDIKEDYSISYNK</sequence>
<accession>A0A6J5QCJ5</accession>
<dbReference type="EMBL" id="LR797022">
    <property type="protein sequence ID" value="CAB4181913.1"/>
    <property type="molecule type" value="Genomic_DNA"/>
</dbReference>
<dbReference type="GO" id="GO:0016758">
    <property type="term" value="F:hexosyltransferase activity"/>
    <property type="evidence" value="ECO:0007669"/>
    <property type="project" value="UniProtKB-ARBA"/>
</dbReference>
<evidence type="ECO:0000313" key="2">
    <source>
        <dbReference type="EMBL" id="CAB4181913.1"/>
    </source>
</evidence>
<name>A0A6J5QCJ5_9CAUD</name>
<gene>
    <name evidence="2" type="ORF">UFOVP1071_81</name>
</gene>
<dbReference type="Gene3D" id="3.90.550.10">
    <property type="entry name" value="Spore Coat Polysaccharide Biosynthesis Protein SpsA, Chain A"/>
    <property type="match status" value="1"/>
</dbReference>
<dbReference type="PANTHER" id="PTHR22916:SF3">
    <property type="entry name" value="UDP-GLCNAC:BETAGAL BETA-1,3-N-ACETYLGLUCOSAMINYLTRANSFERASE-LIKE PROTEIN 1"/>
    <property type="match status" value="1"/>
</dbReference>
<organism evidence="2">
    <name type="scientific">uncultured Caudovirales phage</name>
    <dbReference type="NCBI Taxonomy" id="2100421"/>
    <lineage>
        <taxon>Viruses</taxon>
        <taxon>Duplodnaviria</taxon>
        <taxon>Heunggongvirae</taxon>
        <taxon>Uroviricota</taxon>
        <taxon>Caudoviricetes</taxon>
        <taxon>Peduoviridae</taxon>
        <taxon>Maltschvirus</taxon>
        <taxon>Maltschvirus maltsch</taxon>
    </lineage>
</organism>